<keyword evidence="3" id="KW-1185">Reference proteome</keyword>
<dbReference type="Proteomes" id="UP001497644">
    <property type="component" value="Chromosome 1"/>
</dbReference>
<feature type="chain" id="PRO_5043550746" evidence="1">
    <location>
        <begin position="22"/>
        <end position="642"/>
    </location>
</feature>
<dbReference type="AlphaFoldDB" id="A0AAV2N1Z6"/>
<reference evidence="2 3" key="1">
    <citation type="submission" date="2024-04" db="EMBL/GenBank/DDBJ databases">
        <authorList>
            <consortium name="Molecular Ecology Group"/>
        </authorList>
    </citation>
    <scope>NUCLEOTIDE SEQUENCE [LARGE SCALE GENOMIC DNA]</scope>
</reference>
<evidence type="ECO:0000313" key="3">
    <source>
        <dbReference type="Proteomes" id="UP001497644"/>
    </source>
</evidence>
<proteinExistence type="predicted"/>
<keyword evidence="1" id="KW-0732">Signal</keyword>
<gene>
    <name evidence="2" type="ORF">LPLAT_LOCUS709</name>
</gene>
<name>A0AAV2N1Z6_9HYME</name>
<evidence type="ECO:0000313" key="2">
    <source>
        <dbReference type="EMBL" id="CAL1673929.1"/>
    </source>
</evidence>
<protein>
    <submittedName>
        <fullName evidence="2">Uncharacterized protein</fullName>
    </submittedName>
</protein>
<accession>A0AAV2N1Z6</accession>
<dbReference type="EMBL" id="OZ034824">
    <property type="protein sequence ID" value="CAL1673929.1"/>
    <property type="molecule type" value="Genomic_DNA"/>
</dbReference>
<feature type="signal peptide" evidence="1">
    <location>
        <begin position="1"/>
        <end position="21"/>
    </location>
</feature>
<evidence type="ECO:0000256" key="1">
    <source>
        <dbReference type="SAM" id="SignalP"/>
    </source>
</evidence>
<organism evidence="2 3">
    <name type="scientific">Lasius platythorax</name>
    <dbReference type="NCBI Taxonomy" id="488582"/>
    <lineage>
        <taxon>Eukaryota</taxon>
        <taxon>Metazoa</taxon>
        <taxon>Ecdysozoa</taxon>
        <taxon>Arthropoda</taxon>
        <taxon>Hexapoda</taxon>
        <taxon>Insecta</taxon>
        <taxon>Pterygota</taxon>
        <taxon>Neoptera</taxon>
        <taxon>Endopterygota</taxon>
        <taxon>Hymenoptera</taxon>
        <taxon>Apocrita</taxon>
        <taxon>Aculeata</taxon>
        <taxon>Formicoidea</taxon>
        <taxon>Formicidae</taxon>
        <taxon>Formicinae</taxon>
        <taxon>Lasius</taxon>
        <taxon>Lasius</taxon>
    </lineage>
</organism>
<sequence>MRCKLITLLLFFGITIFCATAKRIYYNDNVNAWTVSQRNQSDSTSFVLINPRQIQYAETTIKHFLARLTGPITQPIMLRISSFNGNNLQNIISEISKIIRTKIWGFARANGLTSVHQFEQTPWNSTISENWFTEGLVQGSLLLCDFVRIGEEVWLTINHYFDSYNVTLHENKELLPRKAMTSFKFLSIINDASRLNEKLFKCLLSIKDRRNFTFFYLDRTLVNLIKDSPDSNVKIFKFNLKPTFSYSTSNNGTASEQLYALLCHSLIERASHYDDCIKEVRCLVACVSSPKQNSREIIAHHTLLAKPWLTAIEALSDCKIYIDEDDSASVRCNFDRRLPKTTTQRVKYIYEKILNRRISKRSSLHRVAKVLGNVLSRSRWGRQFIQDVCQYFMIYQEGRRRLNTLSKNYTKDKKTAIRYKKISILLDVYKNGVLRKTMLAIANFHRSALAMQKFLTQDIRSSFKESWQTQILDCLSKWMMKLLELFGCTNLTDTEIGMPISTTDVPSINMTDSDSAMRGDDIYDKNNEIKHLAIYRKKDQIKKETDKAFDRLVRFINHVNRVQNRNSKSTLACLANNLLLVTMFMETISFVSTLFCLGEHNHESNFEESEEEWVSPASERRLLSSINFAELDIIKNSFFDDI</sequence>